<organism evidence="1 2">
    <name type="scientific">Chryseobacterium rhizoplanae</name>
    <dbReference type="NCBI Taxonomy" id="1609531"/>
    <lineage>
        <taxon>Bacteria</taxon>
        <taxon>Pseudomonadati</taxon>
        <taxon>Bacteroidota</taxon>
        <taxon>Flavobacteriia</taxon>
        <taxon>Flavobacteriales</taxon>
        <taxon>Weeksellaceae</taxon>
        <taxon>Chryseobacterium group</taxon>
        <taxon>Chryseobacterium</taxon>
    </lineage>
</organism>
<dbReference type="Proteomes" id="UP000316916">
    <property type="component" value="Unassembled WGS sequence"/>
</dbReference>
<dbReference type="AlphaFoldDB" id="A0A521FBR4"/>
<dbReference type="Gene3D" id="3.30.460.10">
    <property type="entry name" value="Beta Polymerase, domain 2"/>
    <property type="match status" value="1"/>
</dbReference>
<keyword evidence="1" id="KW-0808">Transferase</keyword>
<evidence type="ECO:0000313" key="2">
    <source>
        <dbReference type="Proteomes" id="UP000316916"/>
    </source>
</evidence>
<evidence type="ECO:0000313" key="1">
    <source>
        <dbReference type="EMBL" id="SMO93628.1"/>
    </source>
</evidence>
<dbReference type="PANTHER" id="PTHR34822:SF1">
    <property type="entry name" value="GRPB FAMILY PROTEIN"/>
    <property type="match status" value="1"/>
</dbReference>
<dbReference type="InterPro" id="IPR007344">
    <property type="entry name" value="GrpB/CoaE"/>
</dbReference>
<dbReference type="EMBL" id="FXTC01000013">
    <property type="protein sequence ID" value="SMO93628.1"/>
    <property type="molecule type" value="Genomic_DNA"/>
</dbReference>
<reference evidence="1 2" key="1">
    <citation type="submission" date="2017-05" db="EMBL/GenBank/DDBJ databases">
        <authorList>
            <person name="Varghese N."/>
            <person name="Submissions S."/>
        </authorList>
    </citation>
    <scope>NUCLEOTIDE SEQUENCE [LARGE SCALE GENOMIC DNA]</scope>
    <source>
        <strain evidence="1 2">DSM 29371</strain>
    </source>
</reference>
<dbReference type="RefSeq" id="WP_142719638.1">
    <property type="nucleotide sequence ID" value="NZ_FXTC01000013.1"/>
</dbReference>
<accession>A0A521FBR4</accession>
<sequence>MKVTFEKYNHFWKKQFEIIKNELENYIGFLNPEIEHIGSTSVEGLSAKPVIDIMIGVKDEKELDKIPPLLAGRDYVYYETYNEDMPYRRFFIKLVASTQQLGFPEVFYSKEEIPERIHDHHLRMAHIHVIPTSSEHWTRHIAFRDYLRTHPEVKEEYQKLKEELSKKEWFDGNDYNQEKDPFIKKEERNAIQWYLNQQNKA</sequence>
<name>A0A521FBR4_9FLAO</name>
<dbReference type="SUPFAM" id="SSF81301">
    <property type="entry name" value="Nucleotidyltransferase"/>
    <property type="match status" value="1"/>
</dbReference>
<dbReference type="InterPro" id="IPR043519">
    <property type="entry name" value="NT_sf"/>
</dbReference>
<dbReference type="GO" id="GO:0016740">
    <property type="term" value="F:transferase activity"/>
    <property type="evidence" value="ECO:0007669"/>
    <property type="project" value="UniProtKB-KW"/>
</dbReference>
<keyword evidence="2" id="KW-1185">Reference proteome</keyword>
<protein>
    <submittedName>
        <fullName evidence="1">GrpB domain, predicted nucleotidyltransferase, UPF0157 family</fullName>
    </submittedName>
</protein>
<dbReference type="PANTHER" id="PTHR34822">
    <property type="entry name" value="GRPB DOMAIN PROTEIN (AFU_ORTHOLOGUE AFUA_1G01530)"/>
    <property type="match status" value="1"/>
</dbReference>
<proteinExistence type="predicted"/>
<dbReference type="Pfam" id="PF04229">
    <property type="entry name" value="GrpB"/>
    <property type="match status" value="1"/>
</dbReference>
<gene>
    <name evidence="1" type="ORF">SAMN06265171_11378</name>
</gene>